<dbReference type="RefSeq" id="WP_272136257.1">
    <property type="nucleotide sequence ID" value="NZ_JAQLOI010000001.1"/>
</dbReference>
<protein>
    <submittedName>
        <fullName evidence="2">DHH family phosphoesterase</fullName>
    </submittedName>
</protein>
<feature type="domain" description="DDH" evidence="1">
    <location>
        <begin position="18"/>
        <end position="159"/>
    </location>
</feature>
<keyword evidence="3" id="KW-1185">Reference proteome</keyword>
<proteinExistence type="predicted"/>
<dbReference type="Pfam" id="PF01368">
    <property type="entry name" value="DHH"/>
    <property type="match status" value="1"/>
</dbReference>
<name>A0ABT4YSL2_9VIBR</name>
<sequence>MASQFFELLLKKLDQHKRVIIQPHDFPDHDAVSSSFAMQYLLTQLGYNCVIVYSGYISRVSLKNMINWLAIDIRHINDETLTPDDKIIVMDGCIGERNVTDMPGIEVAVIDHHQVDAPDFIWYEDVRPDYGSTATIMVEYFKYFGLEIPEAVSTALLLGLMFDTNSLTRGVSPSDIKAMLELRESADLTLTNKIFRNQLEYQDLDNFKDLLKDVQRERNLAYCILPYCSTQMLGVLGDFLLSIDEVDNVVLITPHHQRAYLSLRSECPNTNLAKIIKKQLNDSGIGYGGGHKHMAAGVIHSSVSLNNLPKIMNQFRQQFRVR</sequence>
<dbReference type="Gene3D" id="3.90.1640.10">
    <property type="entry name" value="inorganic pyrophosphatase (n-terminal core)"/>
    <property type="match status" value="1"/>
</dbReference>
<dbReference type="Gene3D" id="3.10.310.30">
    <property type="match status" value="1"/>
</dbReference>
<evidence type="ECO:0000313" key="2">
    <source>
        <dbReference type="EMBL" id="MDB1124191.1"/>
    </source>
</evidence>
<organism evidence="2 3">
    <name type="scientific">Vibrio algarum</name>
    <dbReference type="NCBI Taxonomy" id="3020714"/>
    <lineage>
        <taxon>Bacteria</taxon>
        <taxon>Pseudomonadati</taxon>
        <taxon>Pseudomonadota</taxon>
        <taxon>Gammaproteobacteria</taxon>
        <taxon>Vibrionales</taxon>
        <taxon>Vibrionaceae</taxon>
        <taxon>Vibrio</taxon>
    </lineage>
</organism>
<accession>A0ABT4YSL2</accession>
<dbReference type="InterPro" id="IPR001667">
    <property type="entry name" value="DDH_dom"/>
</dbReference>
<dbReference type="InterPro" id="IPR051319">
    <property type="entry name" value="Oligoribo/pAp-PDE_c-di-AMP_PDE"/>
</dbReference>
<dbReference type="PANTHER" id="PTHR47618:SF2">
    <property type="entry name" value="CYCLIC-DI-AMP PHOSPHODIESTERASE GDPP"/>
    <property type="match status" value="1"/>
</dbReference>
<comment type="caution">
    <text evidence="2">The sequence shown here is derived from an EMBL/GenBank/DDBJ whole genome shotgun (WGS) entry which is preliminary data.</text>
</comment>
<evidence type="ECO:0000259" key="1">
    <source>
        <dbReference type="Pfam" id="PF01368"/>
    </source>
</evidence>
<dbReference type="SUPFAM" id="SSF64182">
    <property type="entry name" value="DHH phosphoesterases"/>
    <property type="match status" value="1"/>
</dbReference>
<evidence type="ECO:0000313" key="3">
    <source>
        <dbReference type="Proteomes" id="UP001210678"/>
    </source>
</evidence>
<dbReference type="Proteomes" id="UP001210678">
    <property type="component" value="Unassembled WGS sequence"/>
</dbReference>
<dbReference type="InterPro" id="IPR038763">
    <property type="entry name" value="DHH_sf"/>
</dbReference>
<reference evidence="2 3" key="1">
    <citation type="submission" date="2023-01" db="EMBL/GenBank/DDBJ databases">
        <title>Vibrio sp. KJ40-1 sp.nov, isolated from marine algae.</title>
        <authorList>
            <person name="Butt M."/>
            <person name="Kim J.M.J."/>
            <person name="Jeon C.O.C."/>
        </authorList>
    </citation>
    <scope>NUCLEOTIDE SEQUENCE [LARGE SCALE GENOMIC DNA]</scope>
    <source>
        <strain evidence="2 3">KJ40-1</strain>
    </source>
</reference>
<dbReference type="PANTHER" id="PTHR47618">
    <property type="entry name" value="BIFUNCTIONAL OLIGORIBONUCLEASE AND PAP PHOSPHATASE NRNA"/>
    <property type="match status" value="1"/>
</dbReference>
<gene>
    <name evidence="2" type="ORF">PGX00_11225</name>
</gene>
<dbReference type="EMBL" id="JAQLOI010000001">
    <property type="protein sequence ID" value="MDB1124191.1"/>
    <property type="molecule type" value="Genomic_DNA"/>
</dbReference>